<reference evidence="2" key="1">
    <citation type="submission" date="2016-11" db="EMBL/GenBank/DDBJ databases">
        <authorList>
            <person name="Varghese N."/>
            <person name="Submissions S."/>
        </authorList>
    </citation>
    <scope>NUCLEOTIDE SEQUENCE [LARGE SCALE GENOMIC DNA]</scope>
    <source>
        <strain evidence="2">DSM 15292</strain>
    </source>
</reference>
<organism evidence="1 2">
    <name type="scientific">Algoriphagus halophilus</name>
    <dbReference type="NCBI Taxonomy" id="226505"/>
    <lineage>
        <taxon>Bacteria</taxon>
        <taxon>Pseudomonadati</taxon>
        <taxon>Bacteroidota</taxon>
        <taxon>Cytophagia</taxon>
        <taxon>Cytophagales</taxon>
        <taxon>Cyclobacteriaceae</taxon>
        <taxon>Algoriphagus</taxon>
    </lineage>
</organism>
<evidence type="ECO:0000313" key="1">
    <source>
        <dbReference type="EMBL" id="SIO05549.1"/>
    </source>
</evidence>
<dbReference type="InterPro" id="IPR052894">
    <property type="entry name" value="AsmA-related"/>
</dbReference>
<accession>A0A1N6GD97</accession>
<name>A0A1N6GD97_9BACT</name>
<dbReference type="EMBL" id="FSRC01000002">
    <property type="protein sequence ID" value="SIO05549.1"/>
    <property type="molecule type" value="Genomic_DNA"/>
</dbReference>
<dbReference type="AlphaFoldDB" id="A0A1N6GD97"/>
<dbReference type="GO" id="GO:0005886">
    <property type="term" value="C:plasma membrane"/>
    <property type="evidence" value="ECO:0007669"/>
    <property type="project" value="TreeGrafter"/>
</dbReference>
<gene>
    <name evidence="1" type="ORF">SAMN05444394_3157</name>
</gene>
<dbReference type="STRING" id="226505.SAMN05444394_3157"/>
<keyword evidence="2" id="KW-1185">Reference proteome</keyword>
<dbReference type="RefSeq" id="WP_074225914.1">
    <property type="nucleotide sequence ID" value="NZ_FSRC01000002.1"/>
</dbReference>
<dbReference type="Proteomes" id="UP000185221">
    <property type="component" value="Unassembled WGS sequence"/>
</dbReference>
<proteinExistence type="predicted"/>
<dbReference type="OrthoDB" id="596403at2"/>
<dbReference type="PANTHER" id="PTHR30441:SF8">
    <property type="entry name" value="DUF748 DOMAIN-CONTAINING PROTEIN"/>
    <property type="match status" value="1"/>
</dbReference>
<protein>
    <submittedName>
        <fullName evidence="1">AsmA-like C-terminal region</fullName>
    </submittedName>
</protein>
<dbReference type="PANTHER" id="PTHR30441">
    <property type="entry name" value="DUF748 DOMAIN-CONTAINING PROTEIN"/>
    <property type="match status" value="1"/>
</dbReference>
<dbReference type="GO" id="GO:0090313">
    <property type="term" value="P:regulation of protein targeting to membrane"/>
    <property type="evidence" value="ECO:0007669"/>
    <property type="project" value="TreeGrafter"/>
</dbReference>
<sequence>MKKTLIILSAIFLFLIASAIAIPFIFKDKIAARIDQEIAQSVNAKVLYDLDNISLSIFRNFPDISANVKDFGIVGNAPFENDTLARLNELQIDFNLKSVLFDEYPTLTGIHLNGGSLYIKVLEDGTANYDITYPSKESTPSEESNMRIGVDQIEINHLNLVYDDRSLSYFMALGDINALGNGEFTSEVYELPIELEALIAEINYEGTSYLSNKTFSGETLLNIDMGNMKFTLGEGDFQLNDLLFGLTGYLAMPADDIELDLAFSGKNNEFKSVLSLVPGIYSESFSSLETSGTMDFSGFVKGVYNDTKFPSFDISLKIADGMFQYPDLPTPVKNVSLDLRVLNETDHLDNTSVAIPTFNLDFGSNPLSGKFFLQDLISYTMDAAINGNLNLEEITSIFPIDGLSLKGNLAINATAKGRYDSIAGVIPAIDAKLVLANGYAKSTDYPAPIENINVNALIQNNSGNINDFLVNLSQFGFELEEEQIQGEMKITDFEKLNWEGAIKGGVDLKKIMAIFPMEDMNLEGRIQADILTQGSYAALEAGKYQQLDTKGRMEVSGFKYSSSEVPQGVEISKAIAEFSPASIKLTEFDSKLGESPVQATGSLSNYMEYLLGENGTLKGQLAIKSTRFNVNEWMTEDNSPDTSNTEMTVIELPTNIDFSMSVAANEVIYDNMSLRDMKGSMTLKDGVLKFSDASMNTLGGSIALSGTYDPRDITVPKFNFDLNIVELSIAEAFKSFNTVKAFAPIAQNLTGKFNSNLSFSGNLGQDMMPLLSSLDGSGLLKIAETALKDSKILEGITSLTKLKDVNTLQLRNISIPITIDNGVMDVKPFDVKLWDYEANVQGSAGFDGSINYLVNMQVPAGKFGVQANSILATISGSAVDENTKIPIALNLSGTYNSPKIALAGGNSIESLLTDALKARVSGETQALQTKATEQFNAAQDSIKKEMKLKAEVVQDSVKKEFEKQANVTKDKAVDEAKKLLKGFLSAPKETKPDTTKIKEN</sequence>
<evidence type="ECO:0000313" key="2">
    <source>
        <dbReference type="Proteomes" id="UP000185221"/>
    </source>
</evidence>